<dbReference type="PRINTS" id="PR00969">
    <property type="entry name" value="CHAPERONPILI"/>
</dbReference>
<evidence type="ECO:0000256" key="1">
    <source>
        <dbReference type="ARBA" id="ARBA00004418"/>
    </source>
</evidence>
<name>A0A423HEQ8_9PSED</name>
<dbReference type="PANTHER" id="PTHR30251:SF2">
    <property type="entry name" value="FIMBRIAL CHAPERONE YADV-RELATED"/>
    <property type="match status" value="1"/>
</dbReference>
<dbReference type="InterPro" id="IPR036316">
    <property type="entry name" value="Pili_assmbl_chap_C_dom_sf"/>
</dbReference>
<comment type="similarity">
    <text evidence="2">Belongs to the periplasmic pilus chaperone family.</text>
</comment>
<dbReference type="EMBL" id="MOBM01000043">
    <property type="protein sequence ID" value="RON11664.1"/>
    <property type="molecule type" value="Genomic_DNA"/>
</dbReference>
<comment type="subcellular location">
    <subcellularLocation>
        <location evidence="1">Periplasm</location>
    </subcellularLocation>
</comment>
<evidence type="ECO:0000259" key="7">
    <source>
        <dbReference type="Pfam" id="PF00345"/>
    </source>
</evidence>
<accession>A0A423HEQ8</accession>
<evidence type="ECO:0000256" key="5">
    <source>
        <dbReference type="ARBA" id="ARBA00023186"/>
    </source>
</evidence>
<organism evidence="9 10">
    <name type="scientific">Pseudomonas frederiksbergensis</name>
    <dbReference type="NCBI Taxonomy" id="104087"/>
    <lineage>
        <taxon>Bacteria</taxon>
        <taxon>Pseudomonadati</taxon>
        <taxon>Pseudomonadota</taxon>
        <taxon>Gammaproteobacteria</taxon>
        <taxon>Pseudomonadales</taxon>
        <taxon>Pseudomonadaceae</taxon>
        <taxon>Pseudomonas</taxon>
    </lineage>
</organism>
<feature type="signal peptide" evidence="6">
    <location>
        <begin position="1"/>
        <end position="18"/>
    </location>
</feature>
<reference evidence="9 10" key="1">
    <citation type="submission" date="2016-10" db="EMBL/GenBank/DDBJ databases">
        <title>Comparative genome analysis of multiple Pseudomonas spp. focuses on biocontrol and plant growth promoting traits.</title>
        <authorList>
            <person name="Tao X.-Y."/>
            <person name="Taylor C.G."/>
        </authorList>
    </citation>
    <scope>NUCLEOTIDE SEQUENCE [LARGE SCALE GENOMIC DNA]</scope>
    <source>
        <strain evidence="9 10">36C6</strain>
    </source>
</reference>
<dbReference type="InterPro" id="IPR013783">
    <property type="entry name" value="Ig-like_fold"/>
</dbReference>
<keyword evidence="3 6" id="KW-0732">Signal</keyword>
<feature type="domain" description="Pili assembly chaperone N-terminal" evidence="7">
    <location>
        <begin position="20"/>
        <end position="136"/>
    </location>
</feature>
<comment type="caution">
    <text evidence="9">The sequence shown here is derived from an EMBL/GenBank/DDBJ whole genome shotgun (WGS) entry which is preliminary data.</text>
</comment>
<evidence type="ECO:0000313" key="10">
    <source>
        <dbReference type="Proteomes" id="UP000284002"/>
    </source>
</evidence>
<dbReference type="InterPro" id="IPR050643">
    <property type="entry name" value="Periplasmic_pilus_chap"/>
</dbReference>
<dbReference type="InterPro" id="IPR016148">
    <property type="entry name" value="Pili_assmbl_chaperone_C"/>
</dbReference>
<protein>
    <submittedName>
        <fullName evidence="9">Pilus assembly protein</fullName>
    </submittedName>
</protein>
<evidence type="ECO:0000313" key="9">
    <source>
        <dbReference type="EMBL" id="RON11664.1"/>
    </source>
</evidence>
<evidence type="ECO:0000256" key="3">
    <source>
        <dbReference type="ARBA" id="ARBA00022729"/>
    </source>
</evidence>
<dbReference type="SUPFAM" id="SSF49354">
    <property type="entry name" value="PapD-like"/>
    <property type="match status" value="1"/>
</dbReference>
<keyword evidence="4" id="KW-0574">Periplasm</keyword>
<feature type="chain" id="PRO_5019384127" evidence="6">
    <location>
        <begin position="19"/>
        <end position="236"/>
    </location>
</feature>
<dbReference type="Gene3D" id="2.60.40.10">
    <property type="entry name" value="Immunoglobulins"/>
    <property type="match status" value="2"/>
</dbReference>
<dbReference type="AlphaFoldDB" id="A0A423HEQ8"/>
<sequence length="236" mass="26508">MTCTFTAFFSLYLPSTQAALTLSGTRVVFNGEKRNVSLTISNPSDKAFAVQSWVNTVTDDQTTAVPFIVSPPLFRLNANKEQQIQINGLPNALPRDRESLFYLNVQEIPQIQTTEANQLNIALRTRIKFFYRPQELKDNPVDRLKDLSWSLQKERNQIYLLASNPSPFHVSFIRIEVISNGQVVVLDNTAMLSPLSSQRYNLRGVKPTQGMQVTFSAITDYGGFTQPITLPVSSGF</sequence>
<dbReference type="Proteomes" id="UP000284002">
    <property type="component" value="Unassembled WGS sequence"/>
</dbReference>
<dbReference type="GO" id="GO:0071555">
    <property type="term" value="P:cell wall organization"/>
    <property type="evidence" value="ECO:0007669"/>
    <property type="project" value="InterPro"/>
</dbReference>
<proteinExistence type="inferred from homology"/>
<dbReference type="InterPro" id="IPR016147">
    <property type="entry name" value="Pili_assmbl_chaperone_N"/>
</dbReference>
<dbReference type="InterPro" id="IPR001829">
    <property type="entry name" value="Pili_assmbl_chaperone_bac"/>
</dbReference>
<dbReference type="GO" id="GO:0030288">
    <property type="term" value="C:outer membrane-bounded periplasmic space"/>
    <property type="evidence" value="ECO:0007669"/>
    <property type="project" value="InterPro"/>
</dbReference>
<keyword evidence="5" id="KW-0143">Chaperone</keyword>
<gene>
    <name evidence="9" type="ORF">BK662_32045</name>
</gene>
<dbReference type="InterPro" id="IPR008962">
    <property type="entry name" value="PapD-like_sf"/>
</dbReference>
<evidence type="ECO:0000256" key="2">
    <source>
        <dbReference type="ARBA" id="ARBA00007399"/>
    </source>
</evidence>
<feature type="domain" description="Pili assembly chaperone C-terminal" evidence="8">
    <location>
        <begin position="163"/>
        <end position="224"/>
    </location>
</feature>
<evidence type="ECO:0000259" key="8">
    <source>
        <dbReference type="Pfam" id="PF02753"/>
    </source>
</evidence>
<dbReference type="SUPFAM" id="SSF49584">
    <property type="entry name" value="Periplasmic chaperone C-domain"/>
    <property type="match status" value="1"/>
</dbReference>
<evidence type="ECO:0000256" key="4">
    <source>
        <dbReference type="ARBA" id="ARBA00022764"/>
    </source>
</evidence>
<dbReference type="Pfam" id="PF00345">
    <property type="entry name" value="PapD_N"/>
    <property type="match status" value="1"/>
</dbReference>
<evidence type="ECO:0000256" key="6">
    <source>
        <dbReference type="SAM" id="SignalP"/>
    </source>
</evidence>
<dbReference type="Pfam" id="PF02753">
    <property type="entry name" value="PapD_C"/>
    <property type="match status" value="1"/>
</dbReference>
<dbReference type="PANTHER" id="PTHR30251">
    <property type="entry name" value="PILUS ASSEMBLY CHAPERONE"/>
    <property type="match status" value="1"/>
</dbReference>